<dbReference type="EMBL" id="JADGJW010000314">
    <property type="protein sequence ID" value="KAJ3220132.1"/>
    <property type="molecule type" value="Genomic_DNA"/>
</dbReference>
<organism evidence="4 5">
    <name type="scientific">Clydaea vesicula</name>
    <dbReference type="NCBI Taxonomy" id="447962"/>
    <lineage>
        <taxon>Eukaryota</taxon>
        <taxon>Fungi</taxon>
        <taxon>Fungi incertae sedis</taxon>
        <taxon>Chytridiomycota</taxon>
        <taxon>Chytridiomycota incertae sedis</taxon>
        <taxon>Chytridiomycetes</taxon>
        <taxon>Lobulomycetales</taxon>
        <taxon>Lobulomycetaceae</taxon>
        <taxon>Clydaea</taxon>
    </lineage>
</organism>
<proteinExistence type="predicted"/>
<keyword evidence="1 2" id="KW-0175">Coiled coil</keyword>
<evidence type="ECO:0000259" key="3">
    <source>
        <dbReference type="Pfam" id="PF15739"/>
    </source>
</evidence>
<accession>A0AAD5U0H2</accession>
<dbReference type="PANTHER" id="PTHR16306">
    <property type="entry name" value="TRANSLIN-ASSOCIATED FACTOR X-INTERACTING PROTEIN 1"/>
    <property type="match status" value="1"/>
</dbReference>
<evidence type="ECO:0000256" key="2">
    <source>
        <dbReference type="SAM" id="Coils"/>
    </source>
</evidence>
<feature type="domain" description="Translin-associated factor X-interacting protein 1 N-terminal" evidence="3">
    <location>
        <begin position="23"/>
        <end position="130"/>
    </location>
</feature>
<protein>
    <submittedName>
        <fullName evidence="4">Translin-associated factor X-interacting protein 1</fullName>
    </submittedName>
</protein>
<dbReference type="Pfam" id="PF15739">
    <property type="entry name" value="TSNAXIP1_N"/>
    <property type="match status" value="1"/>
</dbReference>
<dbReference type="InterPro" id="IPR032755">
    <property type="entry name" value="TSNAXIP1_N"/>
</dbReference>
<sequence length="584" mass="68667">MSFLTCFVGDKTKPKFLLQLIHFMQRELRLLGGENSATGDPRRLQVCREAFSCFIMEFKTYEKILTEIKNEYEFNFLKQRAQIEKLMTCESKASILDFQNSQKIEKVKLEWETATKDLKKENLDLKSKSEKDTNKINNLEEQIQLLNDEIFIQESAHAKEDFLRKRVLELQDYMEKEKQSYEMKMNEKYNIISELEEKIHIVCRENEELKNCVMKLENATENFVDRKIYKKLEVSYSDQKIILRENQEELKNLLRNDVSTVKKIEQVQEENQNANLQNCIISGKYFIGLGSTSEIPKVLRFKGKILNRKLTKMDTVSLIKEVWKSKSLQKGKTTDCVSLEEFLYIYLKKKFGSQERICEWAYNIFESARRYSFACVECLMFFNILSKKCNESVYHYVSFRTERLKESFLRTDAQLHNAKPVGYLKMEDIINVLKTFGKNSEEILELKQIIEIDQKESEINLVSYRWLFENNCGESMFVNVLLGQELNLMNNYLSGLTKVLKEGTGKLDNALISDITNIFIKYDTLKSLKEQNKYLERGFGVSNLIDLKVKEFSKALFLKNLSMGVVILGNHDELLKSENFQQFE</sequence>
<keyword evidence="5" id="KW-1185">Reference proteome</keyword>
<comment type="caution">
    <text evidence="4">The sequence shown here is derived from an EMBL/GenBank/DDBJ whole genome shotgun (WGS) entry which is preliminary data.</text>
</comment>
<gene>
    <name evidence="4" type="primary">TSNAXIP1</name>
    <name evidence="4" type="ORF">HK099_004454</name>
</gene>
<name>A0AAD5U0H2_9FUNG</name>
<dbReference type="PANTHER" id="PTHR16306:SF0">
    <property type="entry name" value="TRANSLIN-ASSOCIATED FACTOR X-INTERACTING PROTEIN 1"/>
    <property type="match status" value="1"/>
</dbReference>
<dbReference type="GO" id="GO:0005737">
    <property type="term" value="C:cytoplasm"/>
    <property type="evidence" value="ECO:0007669"/>
    <property type="project" value="TreeGrafter"/>
</dbReference>
<dbReference type="AlphaFoldDB" id="A0AAD5U0H2"/>
<dbReference type="Proteomes" id="UP001211065">
    <property type="component" value="Unassembled WGS sequence"/>
</dbReference>
<evidence type="ECO:0000256" key="1">
    <source>
        <dbReference type="ARBA" id="ARBA00023054"/>
    </source>
</evidence>
<evidence type="ECO:0000313" key="4">
    <source>
        <dbReference type="EMBL" id="KAJ3220132.1"/>
    </source>
</evidence>
<evidence type="ECO:0000313" key="5">
    <source>
        <dbReference type="Proteomes" id="UP001211065"/>
    </source>
</evidence>
<feature type="coiled-coil region" evidence="2">
    <location>
        <begin position="122"/>
        <end position="212"/>
    </location>
</feature>
<reference evidence="4" key="1">
    <citation type="submission" date="2020-05" db="EMBL/GenBank/DDBJ databases">
        <title>Phylogenomic resolution of chytrid fungi.</title>
        <authorList>
            <person name="Stajich J.E."/>
            <person name="Amses K."/>
            <person name="Simmons R."/>
            <person name="Seto K."/>
            <person name="Myers J."/>
            <person name="Bonds A."/>
            <person name="Quandt C.A."/>
            <person name="Barry K."/>
            <person name="Liu P."/>
            <person name="Grigoriev I."/>
            <person name="Longcore J.E."/>
            <person name="James T.Y."/>
        </authorList>
    </citation>
    <scope>NUCLEOTIDE SEQUENCE</scope>
    <source>
        <strain evidence="4">JEL0476</strain>
    </source>
</reference>